<reference evidence="2" key="2">
    <citation type="submission" date="2022-01" db="EMBL/GenBank/DDBJ databases">
        <authorList>
            <person name="Yamashiro T."/>
            <person name="Shiraishi A."/>
            <person name="Satake H."/>
            <person name="Nakayama K."/>
        </authorList>
    </citation>
    <scope>NUCLEOTIDE SEQUENCE</scope>
</reference>
<evidence type="ECO:0000313" key="3">
    <source>
        <dbReference type="Proteomes" id="UP001151760"/>
    </source>
</evidence>
<keyword evidence="3" id="KW-1185">Reference proteome</keyword>
<feature type="coiled-coil region" evidence="1">
    <location>
        <begin position="98"/>
        <end position="163"/>
    </location>
</feature>
<comment type="caution">
    <text evidence="2">The sequence shown here is derived from an EMBL/GenBank/DDBJ whole genome shotgun (WGS) entry which is preliminary data.</text>
</comment>
<organism evidence="2 3">
    <name type="scientific">Tanacetum coccineum</name>
    <dbReference type="NCBI Taxonomy" id="301880"/>
    <lineage>
        <taxon>Eukaryota</taxon>
        <taxon>Viridiplantae</taxon>
        <taxon>Streptophyta</taxon>
        <taxon>Embryophyta</taxon>
        <taxon>Tracheophyta</taxon>
        <taxon>Spermatophyta</taxon>
        <taxon>Magnoliopsida</taxon>
        <taxon>eudicotyledons</taxon>
        <taxon>Gunneridae</taxon>
        <taxon>Pentapetalae</taxon>
        <taxon>asterids</taxon>
        <taxon>campanulids</taxon>
        <taxon>Asterales</taxon>
        <taxon>Asteraceae</taxon>
        <taxon>Asteroideae</taxon>
        <taxon>Anthemideae</taxon>
        <taxon>Anthemidinae</taxon>
        <taxon>Tanacetum</taxon>
    </lineage>
</organism>
<protein>
    <submittedName>
        <fullName evidence="2">Uncharacterized protein</fullName>
    </submittedName>
</protein>
<dbReference type="EMBL" id="BQNB010014647">
    <property type="protein sequence ID" value="GJT30696.1"/>
    <property type="molecule type" value="Genomic_DNA"/>
</dbReference>
<name>A0ABQ5CUF9_9ASTR</name>
<accession>A0ABQ5CUF9</accession>
<sequence length="238" mass="27315">MRSLRGRVTGGIYQPGWGVTNDCRLDTLAACQDTVDHIAPLGYFSELRHLPNADFLSQYNINLARKVAMGSQLRLRFEQKARLLKKARVKIARRDHRIQVREEEIKKLDQEVKSIRATETKVHGLRNQTKNLETLLEAEADMKKAAEAKNAKLTKELESLRITGEEKIKATFEEFKKYEDARVEQQCAKMDARLDALSIDFDEELYPHMLTAIVGHRWVIGHGIRLAVMKCAESTELR</sequence>
<proteinExistence type="predicted"/>
<evidence type="ECO:0000313" key="2">
    <source>
        <dbReference type="EMBL" id="GJT30696.1"/>
    </source>
</evidence>
<gene>
    <name evidence="2" type="ORF">Tco_0910971</name>
</gene>
<evidence type="ECO:0000256" key="1">
    <source>
        <dbReference type="SAM" id="Coils"/>
    </source>
</evidence>
<dbReference type="Proteomes" id="UP001151760">
    <property type="component" value="Unassembled WGS sequence"/>
</dbReference>
<keyword evidence="1" id="KW-0175">Coiled coil</keyword>
<reference evidence="2" key="1">
    <citation type="journal article" date="2022" name="Int. J. Mol. Sci.">
        <title>Draft Genome of Tanacetum Coccineum: Genomic Comparison of Closely Related Tanacetum-Family Plants.</title>
        <authorList>
            <person name="Yamashiro T."/>
            <person name="Shiraishi A."/>
            <person name="Nakayama K."/>
            <person name="Satake H."/>
        </authorList>
    </citation>
    <scope>NUCLEOTIDE SEQUENCE</scope>
</reference>